<name>A0A2N7PIW8_9BACT</name>
<sequence>MRDYIFAYGEYHTGKLHPASLEILTPLREIADKLQKRLILFMLVDDSERLKEVRELEKALCDEIWYLENRELKDFKDDLFGKVIVNLIKETNPYGVFFPATLQGMALAPRVAGELEVGLCAHVNSFEIEGETLYMLRPSYGDNIIAKLYSTTFPIMATLSLNAFPIRENTKKPELKKIKLKEPLNLVSKLRVRSIKPVKREPNKLAVAKVILAGGLGLKTKENFEKLKILAEILEAEIGVTRPLCYAGWAEEDHMIGVSGVTVRPKLYIGFGISGAIQHTIGMENSEFIIAVNIDKEAPLVKMSHVALIVDAEKLLDALLRQLKEGTN</sequence>
<accession>A0A2N7PIW8</accession>
<proteinExistence type="inferred from homology"/>
<keyword evidence="3" id="KW-0274">FAD</keyword>
<evidence type="ECO:0000256" key="2">
    <source>
        <dbReference type="ARBA" id="ARBA00022982"/>
    </source>
</evidence>
<feature type="binding site" evidence="3">
    <location>
        <begin position="241"/>
        <end position="242"/>
    </location>
    <ligand>
        <name>FAD</name>
        <dbReference type="ChEBI" id="CHEBI:57692"/>
    </ligand>
</feature>
<dbReference type="InterPro" id="IPR029035">
    <property type="entry name" value="DHS-like_NAD/FAD-binding_dom"/>
</dbReference>
<dbReference type="Gene3D" id="3.40.50.620">
    <property type="entry name" value="HUPs"/>
    <property type="match status" value="1"/>
</dbReference>
<dbReference type="InterPro" id="IPR001308">
    <property type="entry name" value="ETF_a/FixB"/>
</dbReference>
<dbReference type="Pfam" id="PF01012">
    <property type="entry name" value="ETF"/>
    <property type="match status" value="1"/>
</dbReference>
<evidence type="ECO:0000313" key="6">
    <source>
        <dbReference type="Proteomes" id="UP000235731"/>
    </source>
</evidence>
<feature type="binding site" evidence="3">
    <location>
        <begin position="272"/>
        <end position="279"/>
    </location>
    <ligand>
        <name>FAD</name>
        <dbReference type="ChEBI" id="CHEBI:57692"/>
    </ligand>
</feature>
<dbReference type="Proteomes" id="UP000235731">
    <property type="component" value="Unassembled WGS sequence"/>
</dbReference>
<gene>
    <name evidence="5" type="ORF">C0197_04585</name>
</gene>
<dbReference type="SMART" id="SM00893">
    <property type="entry name" value="ETF"/>
    <property type="match status" value="1"/>
</dbReference>
<comment type="similarity">
    <text evidence="1">Belongs to the ETF alpha-subunit/FixB family.</text>
</comment>
<dbReference type="InterPro" id="IPR014729">
    <property type="entry name" value="Rossmann-like_a/b/a_fold"/>
</dbReference>
<evidence type="ECO:0000256" key="3">
    <source>
        <dbReference type="PIRSR" id="PIRSR000089-1"/>
    </source>
</evidence>
<dbReference type="InterPro" id="IPR014730">
    <property type="entry name" value="ETF_a/b_N"/>
</dbReference>
<dbReference type="PANTHER" id="PTHR43153">
    <property type="entry name" value="ELECTRON TRANSFER FLAVOPROTEIN ALPHA"/>
    <property type="match status" value="1"/>
</dbReference>
<dbReference type="GO" id="GO:0050660">
    <property type="term" value="F:flavin adenine dinucleotide binding"/>
    <property type="evidence" value="ECO:0007669"/>
    <property type="project" value="InterPro"/>
</dbReference>
<dbReference type="InterPro" id="IPR014731">
    <property type="entry name" value="ETF_asu_C"/>
</dbReference>
<keyword evidence="2" id="KW-0813">Transport</keyword>
<dbReference type="AlphaFoldDB" id="A0A2N7PIW8"/>
<feature type="binding site" evidence="3">
    <location>
        <position position="293"/>
    </location>
    <ligand>
        <name>FAD</name>
        <dbReference type="ChEBI" id="CHEBI:57692"/>
    </ligand>
</feature>
<keyword evidence="3" id="KW-0285">Flavoprotein</keyword>
<dbReference type="Pfam" id="PF00766">
    <property type="entry name" value="ETF_alpha"/>
    <property type="match status" value="1"/>
</dbReference>
<dbReference type="GO" id="GO:0009055">
    <property type="term" value="F:electron transfer activity"/>
    <property type="evidence" value="ECO:0007669"/>
    <property type="project" value="InterPro"/>
</dbReference>
<evidence type="ECO:0000256" key="1">
    <source>
        <dbReference type="ARBA" id="ARBA00005817"/>
    </source>
</evidence>
<feature type="domain" description="Electron transfer flavoprotein alpha/beta-subunit N-terminal" evidence="4">
    <location>
        <begin position="5"/>
        <end position="194"/>
    </location>
</feature>
<dbReference type="PANTHER" id="PTHR43153:SF1">
    <property type="entry name" value="ELECTRON TRANSFER FLAVOPROTEIN SUBUNIT ALPHA, MITOCHONDRIAL"/>
    <property type="match status" value="1"/>
</dbReference>
<organism evidence="5 6">
    <name type="scientific">Caldimicrobium thiodismutans</name>
    <dbReference type="NCBI Taxonomy" id="1653476"/>
    <lineage>
        <taxon>Bacteria</taxon>
        <taxon>Pseudomonadati</taxon>
        <taxon>Thermodesulfobacteriota</taxon>
        <taxon>Thermodesulfobacteria</taxon>
        <taxon>Thermodesulfobacteriales</taxon>
        <taxon>Thermodesulfobacteriaceae</taxon>
        <taxon>Caldimicrobium</taxon>
    </lineage>
</organism>
<keyword evidence="2" id="KW-0249">Electron transport</keyword>
<comment type="cofactor">
    <cofactor evidence="3">
        <name>FAD</name>
        <dbReference type="ChEBI" id="CHEBI:57692"/>
    </cofactor>
    <text evidence="3">Binds 1 FAD per dimer.</text>
</comment>
<dbReference type="SUPFAM" id="SSF52467">
    <property type="entry name" value="DHS-like NAD/FAD-binding domain"/>
    <property type="match status" value="1"/>
</dbReference>
<dbReference type="GO" id="GO:0033539">
    <property type="term" value="P:fatty acid beta-oxidation using acyl-CoA dehydrogenase"/>
    <property type="evidence" value="ECO:0007669"/>
    <property type="project" value="TreeGrafter"/>
</dbReference>
<dbReference type="EMBL" id="PNIE01000064">
    <property type="protein sequence ID" value="PMP62424.1"/>
    <property type="molecule type" value="Genomic_DNA"/>
</dbReference>
<comment type="caution">
    <text evidence="5">The sequence shown here is derived from an EMBL/GenBank/DDBJ whole genome shotgun (WGS) entry which is preliminary data.</text>
</comment>
<dbReference type="PIRSF" id="PIRSF000089">
    <property type="entry name" value="Electra_flavoP_a"/>
    <property type="match status" value="1"/>
</dbReference>
<dbReference type="Gene3D" id="3.40.50.1220">
    <property type="entry name" value="TPP-binding domain"/>
    <property type="match status" value="1"/>
</dbReference>
<evidence type="ECO:0000259" key="4">
    <source>
        <dbReference type="SMART" id="SM00893"/>
    </source>
</evidence>
<reference evidence="5 6" key="1">
    <citation type="submission" date="2018-01" db="EMBL/GenBank/DDBJ databases">
        <title>Metagenomic assembled genomes from two thermal pools in the Uzon Caldera, Kamchatka, Russia.</title>
        <authorList>
            <person name="Wilkins L."/>
            <person name="Ettinger C."/>
        </authorList>
    </citation>
    <scope>NUCLEOTIDE SEQUENCE [LARGE SCALE GENOMIC DNA]</scope>
    <source>
        <strain evidence="5">ZAV-15</strain>
    </source>
</reference>
<protein>
    <recommendedName>
        <fullName evidence="4">Electron transfer flavoprotein alpha/beta-subunit N-terminal domain-containing protein</fullName>
    </recommendedName>
</protein>
<evidence type="ECO:0000313" key="5">
    <source>
        <dbReference type="EMBL" id="PMP62424.1"/>
    </source>
</evidence>
<dbReference type="SUPFAM" id="SSF52402">
    <property type="entry name" value="Adenine nucleotide alpha hydrolases-like"/>
    <property type="match status" value="1"/>
</dbReference>